<dbReference type="GO" id="GO:0000287">
    <property type="term" value="F:magnesium ion binding"/>
    <property type="evidence" value="ECO:0007669"/>
    <property type="project" value="InterPro"/>
</dbReference>
<dbReference type="PANTHER" id="PTHR44068:SF11">
    <property type="entry name" value="GERANYL DIPHOSPHATE 2-C-METHYLTRANSFERASE"/>
    <property type="match status" value="1"/>
</dbReference>
<dbReference type="PANTHER" id="PTHR44068">
    <property type="entry name" value="ZGC:194242"/>
    <property type="match status" value="1"/>
</dbReference>
<name>A0A3B0BHP5_9ACTN</name>
<keyword evidence="2" id="KW-0808">Transferase</keyword>
<comment type="caution">
    <text evidence="2">The sequence shown here is derived from an EMBL/GenBank/DDBJ whole genome shotgun (WGS) entry which is preliminary data.</text>
</comment>
<dbReference type="Pfam" id="PF13649">
    <property type="entry name" value="Methyltransf_25"/>
    <property type="match status" value="1"/>
</dbReference>
<dbReference type="InterPro" id="IPR029063">
    <property type="entry name" value="SAM-dependent_MTases_sf"/>
</dbReference>
<accession>A0A3B0BHP5</accession>
<dbReference type="AlphaFoldDB" id="A0A3B0BHP5"/>
<dbReference type="OrthoDB" id="3279989at2"/>
<gene>
    <name evidence="2" type="ORF">D7231_15720</name>
</gene>
<dbReference type="Proteomes" id="UP000270343">
    <property type="component" value="Unassembled WGS sequence"/>
</dbReference>
<evidence type="ECO:0000259" key="1">
    <source>
        <dbReference type="Pfam" id="PF13649"/>
    </source>
</evidence>
<dbReference type="GO" id="GO:0008757">
    <property type="term" value="F:S-adenosylmethionine-dependent methyltransferase activity"/>
    <property type="evidence" value="ECO:0007669"/>
    <property type="project" value="InterPro"/>
</dbReference>
<dbReference type="SUPFAM" id="SSF53335">
    <property type="entry name" value="S-adenosyl-L-methionine-dependent methyltransferases"/>
    <property type="match status" value="1"/>
</dbReference>
<dbReference type="InterPro" id="IPR041698">
    <property type="entry name" value="Methyltransf_25"/>
</dbReference>
<dbReference type="NCBIfam" id="NF041943">
    <property type="entry name" value="GPPMT_Stmyces"/>
    <property type="match status" value="1"/>
</dbReference>
<proteinExistence type="predicted"/>
<dbReference type="GO" id="GO:0032259">
    <property type="term" value="P:methylation"/>
    <property type="evidence" value="ECO:0007669"/>
    <property type="project" value="UniProtKB-KW"/>
</dbReference>
<organism evidence="2 3">
    <name type="scientific">Streptomyces klenkii</name>
    <dbReference type="NCBI Taxonomy" id="1420899"/>
    <lineage>
        <taxon>Bacteria</taxon>
        <taxon>Bacillati</taxon>
        <taxon>Actinomycetota</taxon>
        <taxon>Actinomycetes</taxon>
        <taxon>Kitasatosporales</taxon>
        <taxon>Streptomycetaceae</taxon>
        <taxon>Streptomyces</taxon>
    </lineage>
</organism>
<keyword evidence="3" id="KW-1185">Reference proteome</keyword>
<protein>
    <submittedName>
        <fullName evidence="2">Class I SAM-dependent methyltransferase</fullName>
    </submittedName>
</protein>
<dbReference type="CDD" id="cd02440">
    <property type="entry name" value="AdoMet_MTases"/>
    <property type="match status" value="1"/>
</dbReference>
<evidence type="ECO:0000313" key="2">
    <source>
        <dbReference type="EMBL" id="RKN71466.1"/>
    </source>
</evidence>
<dbReference type="Gene3D" id="3.40.50.150">
    <property type="entry name" value="Vaccinia Virus protein VP39"/>
    <property type="match status" value="1"/>
</dbReference>
<sequence length="291" mass="32450">MTIQETPALQVTPAAVLASAYQRSVADYWNREKNPVNLRLGEVDGIYHHHYGIGDADWSVLEGPEETRDERITAELHRLECAQADLLLGHLGPITPDDHLLDSGSGRGGSSLVANQRFGCHVDGISISETQVAFANEQAEKRGVSGKVRFHLKNMLDTGFETGRFRAIWNNESTMYVDLSQLFPEYARMLRHGGRYVTITGCYNDSYGLPSRAVSEINAHYICDIHPRSSYFKEMAKNRLVPAAVVDLTEATIPYWELRAQSPLATGIEKAFLTAYKDGSFQYLLIAADRV</sequence>
<evidence type="ECO:0000313" key="3">
    <source>
        <dbReference type="Proteomes" id="UP000270343"/>
    </source>
</evidence>
<reference evidence="2 3" key="1">
    <citation type="journal article" date="2015" name="Antonie Van Leeuwenhoek">
        <title>Streptomyces klenkii sp. nov., isolated from deep marine sediment.</title>
        <authorList>
            <person name="Veyisoglu A."/>
            <person name="Sahin N."/>
        </authorList>
    </citation>
    <scope>NUCLEOTIDE SEQUENCE [LARGE SCALE GENOMIC DNA]</scope>
    <source>
        <strain evidence="2 3">KCTC 29202</strain>
    </source>
</reference>
<dbReference type="InterPro" id="IPR049645">
    <property type="entry name" value="GPPMT_Stmyces"/>
</dbReference>
<dbReference type="InterPro" id="IPR050447">
    <property type="entry name" value="Erg6_SMT_methyltransf"/>
</dbReference>
<feature type="domain" description="Methyltransferase" evidence="1">
    <location>
        <begin position="101"/>
        <end position="194"/>
    </location>
</feature>
<dbReference type="EMBL" id="RBAM01000006">
    <property type="protein sequence ID" value="RKN71466.1"/>
    <property type="molecule type" value="Genomic_DNA"/>
</dbReference>
<keyword evidence="2" id="KW-0489">Methyltransferase</keyword>
<dbReference type="GO" id="GO:1904047">
    <property type="term" value="F:S-adenosyl-L-methionine binding"/>
    <property type="evidence" value="ECO:0007669"/>
    <property type="project" value="InterPro"/>
</dbReference>